<dbReference type="AlphaFoldDB" id="A0A2P8ED74"/>
<dbReference type="OrthoDB" id="1117410at2"/>
<dbReference type="EMBL" id="PYGF01000001">
    <property type="protein sequence ID" value="PSL07432.1"/>
    <property type="molecule type" value="Genomic_DNA"/>
</dbReference>
<dbReference type="Pfam" id="PF19089">
    <property type="entry name" value="DUF5777"/>
    <property type="match status" value="1"/>
</dbReference>
<dbReference type="Proteomes" id="UP000240708">
    <property type="component" value="Unassembled WGS sequence"/>
</dbReference>
<keyword evidence="3" id="KW-1185">Reference proteome</keyword>
<accession>A0A2P8ED74</accession>
<protein>
    <recommendedName>
        <fullName evidence="1">DUF5777 domain-containing protein</fullName>
    </recommendedName>
</protein>
<evidence type="ECO:0000313" key="2">
    <source>
        <dbReference type="EMBL" id="PSL07432.1"/>
    </source>
</evidence>
<proteinExistence type="predicted"/>
<dbReference type="SUPFAM" id="SSF56935">
    <property type="entry name" value="Porins"/>
    <property type="match status" value="1"/>
</dbReference>
<feature type="domain" description="DUF5777" evidence="1">
    <location>
        <begin position="37"/>
        <end position="282"/>
    </location>
</feature>
<sequence>MDKKILLTLFLICWISMSFAQLERKLANESQTVDLIFHAPRNINLLTVEPLDNNTLHFSIMHTFGTLDGGLQNLFGLDNGAVIQLSFEYAFNENFSLGATRQSRDKVYNLYSRYHLLKQTHDDKIPFSLSFMAGAGVNTADYRFLQNDNPSFSERSSFAFQVMAGRRFTEKLSLQLSPMMAYFVDPNPIFLIEGDQNLYLALGFSGKYKISGKSSLTMQWIPNLNNDLRNNIGFGIDLEAGGHVFQMYFVTSQLLNEQYLLAGGNGAPGDQFRLGFNVNRVFATGKKKSTW</sequence>
<name>A0A2P8ED74_9BACT</name>
<dbReference type="RefSeq" id="WP_106566090.1">
    <property type="nucleotide sequence ID" value="NZ_JAUVYL010000012.1"/>
</dbReference>
<reference evidence="2 3" key="1">
    <citation type="submission" date="2018-03" db="EMBL/GenBank/DDBJ databases">
        <title>Genomic Encyclopedia of Archaeal and Bacterial Type Strains, Phase II (KMG-II): from individual species to whole genera.</title>
        <authorList>
            <person name="Goeker M."/>
        </authorList>
    </citation>
    <scope>NUCLEOTIDE SEQUENCE [LARGE SCALE GENOMIC DNA]</scope>
    <source>
        <strain evidence="2 3">DSM 28057</strain>
    </source>
</reference>
<evidence type="ECO:0000313" key="3">
    <source>
        <dbReference type="Proteomes" id="UP000240708"/>
    </source>
</evidence>
<evidence type="ECO:0000259" key="1">
    <source>
        <dbReference type="Pfam" id="PF19089"/>
    </source>
</evidence>
<gene>
    <name evidence="2" type="ORF">CLV48_101362</name>
</gene>
<dbReference type="InterPro" id="IPR045916">
    <property type="entry name" value="DUF5777"/>
</dbReference>
<comment type="caution">
    <text evidence="2">The sequence shown here is derived from an EMBL/GenBank/DDBJ whole genome shotgun (WGS) entry which is preliminary data.</text>
</comment>
<organism evidence="2 3">
    <name type="scientific">Cecembia rubra</name>
    <dbReference type="NCBI Taxonomy" id="1485585"/>
    <lineage>
        <taxon>Bacteria</taxon>
        <taxon>Pseudomonadati</taxon>
        <taxon>Bacteroidota</taxon>
        <taxon>Cytophagia</taxon>
        <taxon>Cytophagales</taxon>
        <taxon>Cyclobacteriaceae</taxon>
        <taxon>Cecembia</taxon>
    </lineage>
</organism>